<keyword evidence="2" id="KW-1185">Reference proteome</keyword>
<dbReference type="EMBL" id="JAURVH010001522">
    <property type="protein sequence ID" value="KAK5922082.1"/>
    <property type="molecule type" value="Genomic_DNA"/>
</dbReference>
<dbReference type="AlphaFoldDB" id="A0AAN8DGY8"/>
<sequence length="99" mass="10009">MTVNSVFNVILPFNNCDSIPPLKLRSQGINPGSPAIPGLISLRKATPACGVPADLSCSSGLYLSGVTRGKAAPACHSPAATATAHINEGTRGSGGFAYK</sequence>
<organism evidence="1 2">
    <name type="scientific">Champsocephalus gunnari</name>
    <name type="common">Mackerel icefish</name>
    <dbReference type="NCBI Taxonomy" id="52237"/>
    <lineage>
        <taxon>Eukaryota</taxon>
        <taxon>Metazoa</taxon>
        <taxon>Chordata</taxon>
        <taxon>Craniata</taxon>
        <taxon>Vertebrata</taxon>
        <taxon>Euteleostomi</taxon>
        <taxon>Actinopterygii</taxon>
        <taxon>Neopterygii</taxon>
        <taxon>Teleostei</taxon>
        <taxon>Neoteleostei</taxon>
        <taxon>Acanthomorphata</taxon>
        <taxon>Eupercaria</taxon>
        <taxon>Perciformes</taxon>
        <taxon>Notothenioidei</taxon>
        <taxon>Channichthyidae</taxon>
        <taxon>Champsocephalus</taxon>
    </lineage>
</organism>
<name>A0AAN8DGY8_CHAGU</name>
<gene>
    <name evidence="1" type="ORF">CgunFtcFv8_019380</name>
</gene>
<protein>
    <submittedName>
        <fullName evidence="1">Uncharacterized protein</fullName>
    </submittedName>
</protein>
<reference evidence="1 2" key="1">
    <citation type="journal article" date="2023" name="Mol. Biol. Evol.">
        <title>Genomics of Secondarily Temperate Adaptation in the Only Non-Antarctic Icefish.</title>
        <authorList>
            <person name="Rivera-Colon A.G."/>
            <person name="Rayamajhi N."/>
            <person name="Minhas B.F."/>
            <person name="Madrigal G."/>
            <person name="Bilyk K.T."/>
            <person name="Yoon V."/>
            <person name="Hune M."/>
            <person name="Gregory S."/>
            <person name="Cheng C.H.C."/>
            <person name="Catchen J.M."/>
        </authorList>
    </citation>
    <scope>NUCLEOTIDE SEQUENCE [LARGE SCALE GENOMIC DNA]</scope>
    <source>
        <tissue evidence="1">White muscle</tissue>
    </source>
</reference>
<evidence type="ECO:0000313" key="1">
    <source>
        <dbReference type="EMBL" id="KAK5922082.1"/>
    </source>
</evidence>
<comment type="caution">
    <text evidence="1">The sequence shown here is derived from an EMBL/GenBank/DDBJ whole genome shotgun (WGS) entry which is preliminary data.</text>
</comment>
<proteinExistence type="predicted"/>
<dbReference type="Proteomes" id="UP001331515">
    <property type="component" value="Unassembled WGS sequence"/>
</dbReference>
<evidence type="ECO:0000313" key="2">
    <source>
        <dbReference type="Proteomes" id="UP001331515"/>
    </source>
</evidence>
<accession>A0AAN8DGY8</accession>